<evidence type="ECO:0000313" key="1">
    <source>
        <dbReference type="EMBL" id="CAD8042961.1"/>
    </source>
</evidence>
<gene>
    <name evidence="1" type="ORF">PPRIM_AZ9-3.1.T0040180</name>
</gene>
<organism evidence="1 2">
    <name type="scientific">Paramecium primaurelia</name>
    <dbReference type="NCBI Taxonomy" id="5886"/>
    <lineage>
        <taxon>Eukaryota</taxon>
        <taxon>Sar</taxon>
        <taxon>Alveolata</taxon>
        <taxon>Ciliophora</taxon>
        <taxon>Intramacronucleata</taxon>
        <taxon>Oligohymenophorea</taxon>
        <taxon>Peniculida</taxon>
        <taxon>Parameciidae</taxon>
        <taxon>Paramecium</taxon>
    </lineage>
</organism>
<reference evidence="1" key="1">
    <citation type="submission" date="2021-01" db="EMBL/GenBank/DDBJ databases">
        <authorList>
            <consortium name="Genoscope - CEA"/>
            <person name="William W."/>
        </authorList>
    </citation>
    <scope>NUCLEOTIDE SEQUENCE</scope>
</reference>
<dbReference type="EMBL" id="CAJJDM010000001">
    <property type="protein sequence ID" value="CAD8042961.1"/>
    <property type="molecule type" value="Genomic_DNA"/>
</dbReference>
<protein>
    <submittedName>
        <fullName evidence="1">Uncharacterized protein</fullName>
    </submittedName>
</protein>
<dbReference type="Proteomes" id="UP000688137">
    <property type="component" value="Unassembled WGS sequence"/>
</dbReference>
<sequence length="116" mass="13789">MESPISKIFISDGGSLKNYDQIQNYGEIIRINEFDALKFGFKLLDDIKQKTYITFNNGIEYLQLRVFFQQKYIFGLQYIHLYCLIQEVELVYQNLTMKIDLQESQAHLQVVECFQD</sequence>
<keyword evidence="2" id="KW-1185">Reference proteome</keyword>
<comment type="caution">
    <text evidence="1">The sequence shown here is derived from an EMBL/GenBank/DDBJ whole genome shotgun (WGS) entry which is preliminary data.</text>
</comment>
<name>A0A8S1JMJ8_PARPR</name>
<evidence type="ECO:0000313" key="2">
    <source>
        <dbReference type="Proteomes" id="UP000688137"/>
    </source>
</evidence>
<dbReference type="AlphaFoldDB" id="A0A8S1JMJ8"/>
<accession>A0A8S1JMJ8</accession>
<proteinExistence type="predicted"/>